<sequence length="634" mass="68140">MGAILSRPRNGENPPKKIRTRSFSGGSIGKRSSLFRSFSKRKDGSTAAKSATLQPTRTATDTRASSDVMTEPIMPSAQSALKSSPVAVNSKPDHVDEHVIQESAALADEAIDKATESIRREETTVVSLSSPSQLVVVNPHKHAGKHSPHKVHKHEDVKVETQPLASGEQAVVEVAPEGPSHEEHETLAKEFTDDVIQASIEKVQETCAEPEFEKSAVEEVNNESAEPEAKGSTGVVPIQPLVAVTGPAEEKMAVEVSDGDQEHEETKPEENLVLEAHPAEVEVTEEKSQEPEVKPTTELEVEMSSQPEVEVDLKDQEQELEQPIEQAIEEAPVEEESSPKASDEKHESEEVAPLCEVEQAPVEEGEQQPKEELEPVEAPMEAEECEQEAEPELPEPEVDDETSHPEMDVKAPEDDQLPEAPADSEPKLPDEEQPGGEATAHMVEILTTEAEDVKPPSDQPSDYVEVVQPAGEEAPAQVDSVEESKDGTVGEQGESLVEPSESNEASDEAQEVQVVGLSDDAKGQSERPPVDLAQDVPRMEAVQHEADVNSELAVNEEVTKSEYGALHEEIVGDTGSTAVEQQPQDDANDAAGHQPVHGDACDTGPLDGGNVDHDASLKASGQLSENGETADTVE</sequence>
<reference evidence="4" key="2">
    <citation type="submission" date="2019-11" db="UniProtKB">
        <authorList>
            <consortium name="WormBaseParasite"/>
        </authorList>
    </citation>
    <scope>IDENTIFICATION</scope>
</reference>
<evidence type="ECO:0000313" key="4">
    <source>
        <dbReference type="WBParaSite" id="MCU_011602-RA"/>
    </source>
</evidence>
<feature type="compositionally biased region" description="Polar residues" evidence="1">
    <location>
        <begin position="619"/>
        <end position="634"/>
    </location>
</feature>
<evidence type="ECO:0000313" key="2">
    <source>
        <dbReference type="EMBL" id="VDD77748.1"/>
    </source>
</evidence>
<name>A0A0R3UA03_MESCO</name>
<feature type="compositionally biased region" description="Basic and acidic residues" evidence="1">
    <location>
        <begin position="557"/>
        <end position="570"/>
    </location>
</feature>
<feature type="compositionally biased region" description="Basic and acidic residues" evidence="1">
    <location>
        <begin position="519"/>
        <end position="529"/>
    </location>
</feature>
<feature type="region of interest" description="Disordered" evidence="1">
    <location>
        <begin position="206"/>
        <end position="634"/>
    </location>
</feature>
<feature type="compositionally biased region" description="Polar residues" evidence="1">
    <location>
        <begin position="47"/>
        <end position="68"/>
    </location>
</feature>
<dbReference type="EMBL" id="UXSR01000968">
    <property type="protein sequence ID" value="VDD77748.1"/>
    <property type="molecule type" value="Genomic_DNA"/>
</dbReference>
<dbReference type="WBParaSite" id="MCU_011602-RA">
    <property type="protein sequence ID" value="MCU_011602-RA"/>
    <property type="gene ID" value="MCU_011602"/>
</dbReference>
<evidence type="ECO:0000256" key="1">
    <source>
        <dbReference type="SAM" id="MobiDB-lite"/>
    </source>
</evidence>
<feature type="region of interest" description="Disordered" evidence="1">
    <location>
        <begin position="140"/>
        <end position="167"/>
    </location>
</feature>
<feature type="compositionally biased region" description="Basic and acidic residues" evidence="1">
    <location>
        <begin position="537"/>
        <end position="547"/>
    </location>
</feature>
<feature type="compositionally biased region" description="Acidic residues" evidence="1">
    <location>
        <begin position="380"/>
        <end position="400"/>
    </location>
</feature>
<feature type="compositionally biased region" description="Basic and acidic residues" evidence="1">
    <location>
        <begin position="277"/>
        <end position="297"/>
    </location>
</feature>
<gene>
    <name evidence="2" type="ORF">MCOS_LOCUS3751</name>
</gene>
<proteinExistence type="predicted"/>
<reference evidence="2 3" key="1">
    <citation type="submission" date="2018-10" db="EMBL/GenBank/DDBJ databases">
        <authorList>
            <consortium name="Pathogen Informatics"/>
        </authorList>
    </citation>
    <scope>NUCLEOTIDE SEQUENCE [LARGE SCALE GENOMIC DNA]</scope>
</reference>
<feature type="compositionally biased region" description="Polar residues" evidence="1">
    <location>
        <begin position="574"/>
        <end position="585"/>
    </location>
</feature>
<dbReference type="OrthoDB" id="6264211at2759"/>
<accession>A0A0R3UA03</accession>
<organism evidence="4">
    <name type="scientific">Mesocestoides corti</name>
    <name type="common">Flatworm</name>
    <dbReference type="NCBI Taxonomy" id="53468"/>
    <lineage>
        <taxon>Eukaryota</taxon>
        <taxon>Metazoa</taxon>
        <taxon>Spiralia</taxon>
        <taxon>Lophotrochozoa</taxon>
        <taxon>Platyhelminthes</taxon>
        <taxon>Cestoda</taxon>
        <taxon>Eucestoda</taxon>
        <taxon>Cyclophyllidea</taxon>
        <taxon>Mesocestoididae</taxon>
        <taxon>Mesocestoides</taxon>
    </lineage>
</organism>
<feature type="compositionally biased region" description="Basic residues" evidence="1">
    <location>
        <begin position="140"/>
        <end position="152"/>
    </location>
</feature>
<feature type="compositionally biased region" description="Acidic residues" evidence="1">
    <location>
        <begin position="318"/>
        <end position="336"/>
    </location>
</feature>
<feature type="compositionally biased region" description="Basic and acidic residues" evidence="1">
    <location>
        <begin position="401"/>
        <end position="413"/>
    </location>
</feature>
<dbReference type="Proteomes" id="UP000267029">
    <property type="component" value="Unassembled WGS sequence"/>
</dbReference>
<protein>
    <submittedName>
        <fullName evidence="4">CaM_binding domain-containing protein</fullName>
    </submittedName>
</protein>
<keyword evidence="3" id="KW-1185">Reference proteome</keyword>
<evidence type="ECO:0000313" key="3">
    <source>
        <dbReference type="Proteomes" id="UP000267029"/>
    </source>
</evidence>
<feature type="region of interest" description="Disordered" evidence="1">
    <location>
        <begin position="1"/>
        <end position="91"/>
    </location>
</feature>
<feature type="compositionally biased region" description="Basic and acidic residues" evidence="1">
    <location>
        <begin position="337"/>
        <end position="349"/>
    </location>
</feature>
<dbReference type="AlphaFoldDB" id="A0A0R3UA03"/>